<evidence type="ECO:0000256" key="1">
    <source>
        <dbReference type="SAM" id="Phobius"/>
    </source>
</evidence>
<dbReference type="PATRIC" id="fig|1073571.4.peg.4424"/>
<gene>
    <name evidence="2" type="ORF">PRIO_4137</name>
</gene>
<keyword evidence="1" id="KW-0472">Membrane</keyword>
<organism evidence="2 3">
    <name type="scientific">Paenibacillus riograndensis SBR5</name>
    <dbReference type="NCBI Taxonomy" id="1073571"/>
    <lineage>
        <taxon>Bacteria</taxon>
        <taxon>Bacillati</taxon>
        <taxon>Bacillota</taxon>
        <taxon>Bacilli</taxon>
        <taxon>Bacillales</taxon>
        <taxon>Paenibacillaceae</taxon>
        <taxon>Paenibacillus</taxon>
        <taxon>Paenibacillus sonchi group</taxon>
    </lineage>
</organism>
<keyword evidence="1" id="KW-0812">Transmembrane</keyword>
<reference evidence="3" key="1">
    <citation type="submission" date="2015-03" db="EMBL/GenBank/DDBJ databases">
        <authorList>
            <person name="Wibberg D."/>
        </authorList>
    </citation>
    <scope>NUCLEOTIDE SEQUENCE [LARGE SCALE GENOMIC DNA]</scope>
</reference>
<name>A0A0E4CXN1_9BACL</name>
<dbReference type="HOGENOM" id="CLU_989874_0_0_9"/>
<protein>
    <submittedName>
        <fullName evidence="2">Uncharacterized protein</fullName>
    </submittedName>
</protein>
<feature type="transmembrane region" description="Helical" evidence="1">
    <location>
        <begin position="206"/>
        <end position="226"/>
    </location>
</feature>
<sequence>MKRLAEIARQVSRIENKKHTVTSRILYAEDLFEKALLNVYSFIRLWPHDAETKKTFDASSLASLARNIIETHKVYHYISELDISKEEFELRWSIMVLHDGLGRERILNKLGFSEEDSVRESSMMSVSFAEGVLRKNSLFNLLDEKLKKKIMKGEKPYLFERIAKNHSPINKDHESGMYNFLSNSVHSFPLGIINYKGGFSENFHLGMYHLVTIAVEVSIMYFASIVDSYTRLRRFVHLLNKEDIKFIKTMLKSGNFYEWLDQRISKGMDFVYPISGN</sequence>
<dbReference type="RefSeq" id="WP_046504376.1">
    <property type="nucleotide sequence ID" value="NZ_LN831776.1"/>
</dbReference>
<dbReference type="AlphaFoldDB" id="A0A0E4CXN1"/>
<accession>A0A0E4CXN1</accession>
<evidence type="ECO:0000313" key="2">
    <source>
        <dbReference type="EMBL" id="CQR56539.1"/>
    </source>
</evidence>
<keyword evidence="1" id="KW-1133">Transmembrane helix</keyword>
<dbReference type="Proteomes" id="UP000033163">
    <property type="component" value="Chromosome I"/>
</dbReference>
<evidence type="ECO:0000313" key="3">
    <source>
        <dbReference type="Proteomes" id="UP000033163"/>
    </source>
</evidence>
<dbReference type="KEGG" id="pri:PRIO_4137"/>
<proteinExistence type="predicted"/>
<dbReference type="EMBL" id="LN831776">
    <property type="protein sequence ID" value="CQR56539.1"/>
    <property type="molecule type" value="Genomic_DNA"/>
</dbReference>